<gene>
    <name evidence="1" type="ORF">BU26DRAFT_573023</name>
</gene>
<proteinExistence type="predicted"/>
<accession>A0A6A6HQY1</accession>
<dbReference type="GeneID" id="54587625"/>
<dbReference type="EMBL" id="ML987228">
    <property type="protein sequence ID" value="KAF2240208.1"/>
    <property type="molecule type" value="Genomic_DNA"/>
</dbReference>
<name>A0A6A6HQY1_9PLEO</name>
<dbReference type="RefSeq" id="XP_033675212.1">
    <property type="nucleotide sequence ID" value="XM_033834295.1"/>
</dbReference>
<organism evidence="1 2">
    <name type="scientific">Trematosphaeria pertusa</name>
    <dbReference type="NCBI Taxonomy" id="390896"/>
    <lineage>
        <taxon>Eukaryota</taxon>
        <taxon>Fungi</taxon>
        <taxon>Dikarya</taxon>
        <taxon>Ascomycota</taxon>
        <taxon>Pezizomycotina</taxon>
        <taxon>Dothideomycetes</taxon>
        <taxon>Pleosporomycetidae</taxon>
        <taxon>Pleosporales</taxon>
        <taxon>Massarineae</taxon>
        <taxon>Trematosphaeriaceae</taxon>
        <taxon>Trematosphaeria</taxon>
    </lineage>
</organism>
<dbReference type="AlphaFoldDB" id="A0A6A6HQY1"/>
<sequence length="149" mass="17599">MSQAYPEIHQNRRELSEAEYSTKLLALRNRPNAGRNWYLMRQRFPIGILALVPTGEEYKIQNYRIEKLSTELFKTFLDVLDEQRGNFIREVATSLLKIRDILLREDLSRQFEFERVDGESIKKEQLNSSNLIQLCALQAYSDDRSQVQE</sequence>
<dbReference type="Proteomes" id="UP000800094">
    <property type="component" value="Unassembled WGS sequence"/>
</dbReference>
<protein>
    <submittedName>
        <fullName evidence="1">Uncharacterized protein</fullName>
    </submittedName>
</protein>
<evidence type="ECO:0000313" key="2">
    <source>
        <dbReference type="Proteomes" id="UP000800094"/>
    </source>
</evidence>
<reference evidence="1" key="1">
    <citation type="journal article" date="2020" name="Stud. Mycol.">
        <title>101 Dothideomycetes genomes: a test case for predicting lifestyles and emergence of pathogens.</title>
        <authorList>
            <person name="Haridas S."/>
            <person name="Albert R."/>
            <person name="Binder M."/>
            <person name="Bloem J."/>
            <person name="Labutti K."/>
            <person name="Salamov A."/>
            <person name="Andreopoulos B."/>
            <person name="Baker S."/>
            <person name="Barry K."/>
            <person name="Bills G."/>
            <person name="Bluhm B."/>
            <person name="Cannon C."/>
            <person name="Castanera R."/>
            <person name="Culley D."/>
            <person name="Daum C."/>
            <person name="Ezra D."/>
            <person name="Gonzalez J."/>
            <person name="Henrissat B."/>
            <person name="Kuo A."/>
            <person name="Liang C."/>
            <person name="Lipzen A."/>
            <person name="Lutzoni F."/>
            <person name="Magnuson J."/>
            <person name="Mondo S."/>
            <person name="Nolan M."/>
            <person name="Ohm R."/>
            <person name="Pangilinan J."/>
            <person name="Park H.-J."/>
            <person name="Ramirez L."/>
            <person name="Alfaro M."/>
            <person name="Sun H."/>
            <person name="Tritt A."/>
            <person name="Yoshinaga Y."/>
            <person name="Zwiers L.-H."/>
            <person name="Turgeon B."/>
            <person name="Goodwin S."/>
            <person name="Spatafora J."/>
            <person name="Crous P."/>
            <person name="Grigoriev I."/>
        </authorList>
    </citation>
    <scope>NUCLEOTIDE SEQUENCE</scope>
    <source>
        <strain evidence="1">CBS 122368</strain>
    </source>
</reference>
<keyword evidence="2" id="KW-1185">Reference proteome</keyword>
<dbReference type="OrthoDB" id="3945308at2759"/>
<evidence type="ECO:0000313" key="1">
    <source>
        <dbReference type="EMBL" id="KAF2240208.1"/>
    </source>
</evidence>